<organism evidence="1 2">
    <name type="scientific">Lentinula aff. lateritia</name>
    <dbReference type="NCBI Taxonomy" id="2804960"/>
    <lineage>
        <taxon>Eukaryota</taxon>
        <taxon>Fungi</taxon>
        <taxon>Dikarya</taxon>
        <taxon>Basidiomycota</taxon>
        <taxon>Agaricomycotina</taxon>
        <taxon>Agaricomycetes</taxon>
        <taxon>Agaricomycetidae</taxon>
        <taxon>Agaricales</taxon>
        <taxon>Marasmiineae</taxon>
        <taxon>Omphalotaceae</taxon>
        <taxon>Lentinula</taxon>
    </lineage>
</organism>
<protein>
    <submittedName>
        <fullName evidence="1">Uncharacterized protein</fullName>
    </submittedName>
</protein>
<dbReference type="Proteomes" id="UP001163835">
    <property type="component" value="Unassembled WGS sequence"/>
</dbReference>
<gene>
    <name evidence="1" type="ORF">F5876DRAFT_73498</name>
</gene>
<accession>A0ACC1UA14</accession>
<keyword evidence="2" id="KW-1185">Reference proteome</keyword>
<proteinExistence type="predicted"/>
<dbReference type="EMBL" id="MU794983">
    <property type="protein sequence ID" value="KAJ3813800.1"/>
    <property type="molecule type" value="Genomic_DNA"/>
</dbReference>
<evidence type="ECO:0000313" key="2">
    <source>
        <dbReference type="Proteomes" id="UP001163835"/>
    </source>
</evidence>
<evidence type="ECO:0000313" key="1">
    <source>
        <dbReference type="EMBL" id="KAJ3813800.1"/>
    </source>
</evidence>
<name>A0ACC1UA14_9AGAR</name>
<reference evidence="1" key="1">
    <citation type="submission" date="2022-09" db="EMBL/GenBank/DDBJ databases">
        <title>A Global Phylogenomic Analysis of the Shiitake Genus Lentinula.</title>
        <authorList>
            <consortium name="DOE Joint Genome Institute"/>
            <person name="Sierra-Patev S."/>
            <person name="Min B."/>
            <person name="Naranjo-Ortiz M."/>
            <person name="Looney B."/>
            <person name="Konkel Z."/>
            <person name="Slot J.C."/>
            <person name="Sakamoto Y."/>
            <person name="Steenwyk J.L."/>
            <person name="Rokas A."/>
            <person name="Carro J."/>
            <person name="Camarero S."/>
            <person name="Ferreira P."/>
            <person name="Molpeceres G."/>
            <person name="Ruiz-Duenas F.J."/>
            <person name="Serrano A."/>
            <person name="Henrissat B."/>
            <person name="Drula E."/>
            <person name="Hughes K.W."/>
            <person name="Mata J.L."/>
            <person name="Ishikawa N.K."/>
            <person name="Vargas-Isla R."/>
            <person name="Ushijima S."/>
            <person name="Smith C.A."/>
            <person name="Ahrendt S."/>
            <person name="Andreopoulos W."/>
            <person name="He G."/>
            <person name="Labutti K."/>
            <person name="Lipzen A."/>
            <person name="Ng V."/>
            <person name="Riley R."/>
            <person name="Sandor L."/>
            <person name="Barry K."/>
            <person name="Martinez A.T."/>
            <person name="Xiao Y."/>
            <person name="Gibbons J.G."/>
            <person name="Terashima K."/>
            <person name="Grigoriev I.V."/>
            <person name="Hibbett D.S."/>
        </authorList>
    </citation>
    <scope>NUCLEOTIDE SEQUENCE</scope>
    <source>
        <strain evidence="1">TMI1499</strain>
    </source>
</reference>
<comment type="caution">
    <text evidence="1">The sequence shown here is derived from an EMBL/GenBank/DDBJ whole genome shotgun (WGS) entry which is preliminary data.</text>
</comment>
<sequence length="438" mass="48801">MSVPSSPDSSVLDTQICKSTSGDPEAPQCLQVFDFKTEAGSCARCIYASGAPSSEEQSRRLGLPYCHGCASIVRFMTGSHCGWLHHKATYFGKCWQLDFHIPDINSLSIGQWWHIHGSSIGHSLKPVKSDAADLARIRVIVYPAVAKGNRIVEVLNLGSYDKTPREDEMFEDAICDTNSEWENGSNESLQRSDVTPRWWGGNTSVLPESTSGTLGQFYQMHAQQPNPAPYMQYPTNCMGKAFSAKSCYIVLYLVIRVVDYESRAGSTAPNYVPGSSAQAGARKRARGSNDQSGCNVSVTMPSMRAPLVSQFSTTLTRNSCSYLRIAKICSNIEMFKSIETEIVWDNNKDAVRAKLDNVPFGSGNIKQVYGLVFEESPHNLYVAKCMFQRQSALESTSQSNMVPMIDNRREMELEVKRNCLIKFFLDWFFMAVKIMQPV</sequence>